<reference evidence="5 6" key="1">
    <citation type="submission" date="2023-02" db="EMBL/GenBank/DDBJ databases">
        <title>Dictyobacter halimunensis sp. nov., a new member of the class Ktedonobacteria from forest soil in a geothermal area.</title>
        <authorList>
            <person name="Rachmania M.K."/>
            <person name="Ningsih F."/>
            <person name="Sakai Y."/>
            <person name="Yabe S."/>
            <person name="Yokota A."/>
            <person name="Sjamsuridzal W."/>
        </authorList>
    </citation>
    <scope>NUCLEOTIDE SEQUENCE [LARGE SCALE GENOMIC DNA]</scope>
    <source>
        <strain evidence="5 6">S3.2.2.5</strain>
    </source>
</reference>
<evidence type="ECO:0000313" key="5">
    <source>
        <dbReference type="EMBL" id="GLV60377.1"/>
    </source>
</evidence>
<keyword evidence="6" id="KW-1185">Reference proteome</keyword>
<feature type="domain" description="NAD-dependent epimerase/dehydratase" evidence="4">
    <location>
        <begin position="6"/>
        <end position="237"/>
    </location>
</feature>
<evidence type="ECO:0000259" key="4">
    <source>
        <dbReference type="Pfam" id="PF01370"/>
    </source>
</evidence>
<dbReference type="PANTHER" id="PTHR43103:SF5">
    <property type="entry name" value="4-EPIMERASE, PUTATIVE (AFU_ORTHOLOGUE AFUA_7G00360)-RELATED"/>
    <property type="match status" value="1"/>
</dbReference>
<dbReference type="InterPro" id="IPR001509">
    <property type="entry name" value="Epimerase_deHydtase"/>
</dbReference>
<keyword evidence="2" id="KW-0560">Oxidoreductase</keyword>
<sequence length="302" mass="33989">MPFMKVLITGALGFIGRALTEYLGQRGHELRLLDIADPTAVSIYNPLKHERETRSLKLDWPFVRGEITDPLAVAEAMRDVEAVVHLGGIPVNIPDQGATIFRTNALGTFVVLDEARKAGVARCICASSVNAFGTFYWRLSRHPIPYTRLPLDEEYPPAPEDPYSLSKLVTEETCAAFHRGYGMTTAALRFTWVWPEEMYQRARGDLKVTDQWHDDLFSWLHVQDAAEGIEQALLCPDLPGYGAYNMCASDTCWPEPTVDLLERFRPDLLPALTRPLQGRESLLSIDKARCTFGFSPRYRLGD</sequence>
<organism evidence="5 6">
    <name type="scientific">Dictyobacter halimunensis</name>
    <dbReference type="NCBI Taxonomy" id="3026934"/>
    <lineage>
        <taxon>Bacteria</taxon>
        <taxon>Bacillati</taxon>
        <taxon>Chloroflexota</taxon>
        <taxon>Ktedonobacteria</taxon>
        <taxon>Ktedonobacterales</taxon>
        <taxon>Dictyobacteraceae</taxon>
        <taxon>Dictyobacter</taxon>
    </lineage>
</organism>
<evidence type="ECO:0000313" key="6">
    <source>
        <dbReference type="Proteomes" id="UP001344906"/>
    </source>
</evidence>
<gene>
    <name evidence="5" type="ORF">KDH_71970</name>
</gene>
<name>A0ABQ6G3H6_9CHLR</name>
<dbReference type="Gene3D" id="3.40.50.720">
    <property type="entry name" value="NAD(P)-binding Rossmann-like Domain"/>
    <property type="match status" value="1"/>
</dbReference>
<comment type="caution">
    <text evidence="5">The sequence shown here is derived from an EMBL/GenBank/DDBJ whole genome shotgun (WGS) entry which is preliminary data.</text>
</comment>
<evidence type="ECO:0000256" key="2">
    <source>
        <dbReference type="ARBA" id="ARBA00023002"/>
    </source>
</evidence>
<dbReference type="EMBL" id="BSRI01000002">
    <property type="protein sequence ID" value="GLV60377.1"/>
    <property type="molecule type" value="Genomic_DNA"/>
</dbReference>
<dbReference type="PANTHER" id="PTHR43103">
    <property type="entry name" value="NUCLEOSIDE-DIPHOSPHATE-SUGAR EPIMERASE"/>
    <property type="match status" value="1"/>
</dbReference>
<dbReference type="Pfam" id="PF01370">
    <property type="entry name" value="Epimerase"/>
    <property type="match status" value="1"/>
</dbReference>
<protein>
    <recommendedName>
        <fullName evidence="4">NAD-dependent epimerase/dehydratase domain-containing protein</fullName>
    </recommendedName>
</protein>
<proteinExistence type="inferred from homology"/>
<dbReference type="InterPro" id="IPR036291">
    <property type="entry name" value="NAD(P)-bd_dom_sf"/>
</dbReference>
<dbReference type="SUPFAM" id="SSF51735">
    <property type="entry name" value="NAD(P)-binding Rossmann-fold domains"/>
    <property type="match status" value="1"/>
</dbReference>
<evidence type="ECO:0000256" key="1">
    <source>
        <dbReference type="ARBA" id="ARBA00007637"/>
    </source>
</evidence>
<evidence type="ECO:0000256" key="3">
    <source>
        <dbReference type="ARBA" id="ARBA00023027"/>
    </source>
</evidence>
<accession>A0ABQ6G3H6</accession>
<keyword evidence="3" id="KW-0520">NAD</keyword>
<comment type="similarity">
    <text evidence="1">Belongs to the NAD(P)-dependent epimerase/dehydratase family.</text>
</comment>
<dbReference type="Proteomes" id="UP001344906">
    <property type="component" value="Unassembled WGS sequence"/>
</dbReference>